<evidence type="ECO:0000313" key="2">
    <source>
        <dbReference type="EMBL" id="KAB0390786.1"/>
    </source>
</evidence>
<dbReference type="OrthoDB" id="8989119at2759"/>
<reference evidence="2 3" key="1">
    <citation type="journal article" date="2019" name="PLoS ONE">
        <title>Genomic analyses reveal an absence of contemporary introgressive admixture between fin whales and blue whales, despite known hybrids.</title>
        <authorList>
            <person name="Westbury M.V."/>
            <person name="Petersen B."/>
            <person name="Lorenzen E.D."/>
        </authorList>
    </citation>
    <scope>NUCLEOTIDE SEQUENCE [LARGE SCALE GENOMIC DNA]</scope>
    <source>
        <strain evidence="2">FinWhale-01</strain>
    </source>
</reference>
<name>A0A643BS26_BALPH</name>
<evidence type="ECO:0000256" key="1">
    <source>
        <dbReference type="SAM" id="Phobius"/>
    </source>
</evidence>
<keyword evidence="1" id="KW-0812">Transmembrane</keyword>
<sequence>MGRERYRLPELAQDCPLLAQSEPLGLRNSVSRRGRWPRPFSASSTRGGCRWQHLWGQQLRLTAKAAAMPHFLDWFVPVYLFISVLILVGFGACIYYFEP</sequence>
<dbReference type="Proteomes" id="UP000437017">
    <property type="component" value="Unassembled WGS sequence"/>
</dbReference>
<dbReference type="AlphaFoldDB" id="A0A643BS26"/>
<protein>
    <submittedName>
        <fullName evidence="2">Uncharacterized protein</fullName>
    </submittedName>
</protein>
<dbReference type="EMBL" id="SGJD01005041">
    <property type="protein sequence ID" value="KAB0390786.1"/>
    <property type="molecule type" value="Genomic_DNA"/>
</dbReference>
<feature type="transmembrane region" description="Helical" evidence="1">
    <location>
        <begin position="74"/>
        <end position="97"/>
    </location>
</feature>
<comment type="caution">
    <text evidence="2">The sequence shown here is derived from an EMBL/GenBank/DDBJ whole genome shotgun (WGS) entry which is preliminary data.</text>
</comment>
<gene>
    <name evidence="2" type="ORF">E2I00_010347</name>
</gene>
<evidence type="ECO:0000313" key="3">
    <source>
        <dbReference type="Proteomes" id="UP000437017"/>
    </source>
</evidence>
<organism evidence="2 3">
    <name type="scientific">Balaenoptera physalus</name>
    <name type="common">Fin whale</name>
    <name type="synonym">Balaena physalus</name>
    <dbReference type="NCBI Taxonomy" id="9770"/>
    <lineage>
        <taxon>Eukaryota</taxon>
        <taxon>Metazoa</taxon>
        <taxon>Chordata</taxon>
        <taxon>Craniata</taxon>
        <taxon>Vertebrata</taxon>
        <taxon>Euteleostomi</taxon>
        <taxon>Mammalia</taxon>
        <taxon>Eutheria</taxon>
        <taxon>Laurasiatheria</taxon>
        <taxon>Artiodactyla</taxon>
        <taxon>Whippomorpha</taxon>
        <taxon>Cetacea</taxon>
        <taxon>Mysticeti</taxon>
        <taxon>Balaenopteridae</taxon>
        <taxon>Balaenoptera</taxon>
    </lineage>
</organism>
<keyword evidence="1" id="KW-1133">Transmembrane helix</keyword>
<keyword evidence="3" id="KW-1185">Reference proteome</keyword>
<proteinExistence type="predicted"/>
<keyword evidence="1" id="KW-0472">Membrane</keyword>
<feature type="non-terminal residue" evidence="2">
    <location>
        <position position="99"/>
    </location>
</feature>
<accession>A0A643BS26</accession>